<reference evidence="1" key="1">
    <citation type="submission" date="2022-06" db="EMBL/GenBank/DDBJ databases">
        <authorList>
            <person name="Ping M."/>
        </authorList>
    </citation>
    <scope>NUCLEOTIDE SEQUENCE</scope>
    <source>
        <strain evidence="1">JCM11759T</strain>
    </source>
</reference>
<sequence>MFSLATDLTATPEQWARAMLGDSPDLAAKLIWRGFLGLRLSRKASPDTVAGWRIAELGRDWIRLEADSWFLNGNLVVRVAATGVSLGTFLHYRRPLGRVVWTPLSALHRRLAPGLLRDAAARVQAR</sequence>
<protein>
    <recommendedName>
        <fullName evidence="3">DUF2867 domain-containing protein</fullName>
    </recommendedName>
</protein>
<evidence type="ECO:0000313" key="2">
    <source>
        <dbReference type="Proteomes" id="UP001055940"/>
    </source>
</evidence>
<gene>
    <name evidence="1" type="ORF">NE857_15220</name>
</gene>
<dbReference type="Proteomes" id="UP001055940">
    <property type="component" value="Chromosome"/>
</dbReference>
<dbReference type="RefSeq" id="WP_254421587.1">
    <property type="nucleotide sequence ID" value="NZ_BAAAJB010000027.1"/>
</dbReference>
<keyword evidence="2" id="KW-1185">Reference proteome</keyword>
<name>A0ABY5DHZ0_9ACTN</name>
<organism evidence="1 2">
    <name type="scientific">Nocardiopsis exhalans</name>
    <dbReference type="NCBI Taxonomy" id="163604"/>
    <lineage>
        <taxon>Bacteria</taxon>
        <taxon>Bacillati</taxon>
        <taxon>Actinomycetota</taxon>
        <taxon>Actinomycetes</taxon>
        <taxon>Streptosporangiales</taxon>
        <taxon>Nocardiopsidaceae</taxon>
        <taxon>Nocardiopsis</taxon>
    </lineage>
</organism>
<accession>A0ABY5DHZ0</accession>
<proteinExistence type="predicted"/>
<dbReference type="EMBL" id="CP099837">
    <property type="protein sequence ID" value="USY22838.1"/>
    <property type="molecule type" value="Genomic_DNA"/>
</dbReference>
<evidence type="ECO:0008006" key="3">
    <source>
        <dbReference type="Google" id="ProtNLM"/>
    </source>
</evidence>
<evidence type="ECO:0000313" key="1">
    <source>
        <dbReference type="EMBL" id="USY22838.1"/>
    </source>
</evidence>